<reference evidence="2" key="2">
    <citation type="submission" date="2008-12" db="EMBL/GenBank/DDBJ databases">
        <title>Improved gene annotation of the rice (Oryza sativa) genomes.</title>
        <authorList>
            <person name="Wang J."/>
            <person name="Li R."/>
            <person name="Fan W."/>
            <person name="Huang Q."/>
            <person name="Zhang J."/>
            <person name="Zhou Y."/>
            <person name="Hu Y."/>
            <person name="Zi S."/>
            <person name="Li J."/>
            <person name="Ni P."/>
            <person name="Zheng H."/>
            <person name="Zhang Y."/>
            <person name="Zhao M."/>
            <person name="Hao Q."/>
            <person name="McDermott J."/>
            <person name="Samudrala R."/>
            <person name="Kristiansen K."/>
            <person name="Wong G.K.-S."/>
        </authorList>
    </citation>
    <scope>NUCLEOTIDE SEQUENCE</scope>
</reference>
<accession>B9G4Z7</accession>
<name>B9G4Z7_ORYSJ</name>
<proteinExistence type="predicted"/>
<evidence type="ECO:0000313" key="2">
    <source>
        <dbReference type="EMBL" id="EEE70195.1"/>
    </source>
</evidence>
<feature type="region of interest" description="Disordered" evidence="1">
    <location>
        <begin position="274"/>
        <end position="382"/>
    </location>
</feature>
<dbReference type="AlphaFoldDB" id="B9G4Z7"/>
<feature type="compositionally biased region" description="Basic residues" evidence="1">
    <location>
        <begin position="293"/>
        <end position="312"/>
    </location>
</feature>
<feature type="compositionally biased region" description="Pro residues" evidence="1">
    <location>
        <begin position="321"/>
        <end position="333"/>
    </location>
</feature>
<sequence>MTYLSTSGWVSQEQHCNDYKVPDNLRVKFITAVFKGNSRILDHKGELKVQARKEADKFWTEAAGAANKAQALQDMKEWYMQLLVNHAFDIEGIPERIKEYYLTDCKLHEDTLLKFRNDVEEKFEMRNHEMQLKIRAWEKTQQFRIEMMADKRAAKKTKALQDMEERYIQDFMNIVDKLDVPEYFQQAYFQKFKVPDDIRLRYINDIEEEFRMLGDKEGYKTFECISICCEPVIIMNARCSPNPNPNRRRTAPVARGNSCLLWSMWVIGGVAHGRHPAGSRGDGCAAVRPSTWLRRRRGGGRGSCRSRRHRHRTPDAATTTPPTPAGTAPPPALPEARHHERQRRATSAVSTYPVQQRHRRRRRSGWGGAASSSESPEAVPRGDARGCLAAASPLLPLANKTRARPAADESMRTLEWETDTNCCFTVPMVLPLVFSVANQMDQKLGIHK</sequence>
<reference evidence="2" key="1">
    <citation type="journal article" date="2005" name="PLoS Biol.">
        <title>The genomes of Oryza sativa: a history of duplications.</title>
        <authorList>
            <person name="Yu J."/>
            <person name="Wang J."/>
            <person name="Lin W."/>
            <person name="Li S."/>
            <person name="Li H."/>
            <person name="Zhou J."/>
            <person name="Ni P."/>
            <person name="Dong W."/>
            <person name="Hu S."/>
            <person name="Zeng C."/>
            <person name="Zhang J."/>
            <person name="Zhang Y."/>
            <person name="Li R."/>
            <person name="Xu Z."/>
            <person name="Li S."/>
            <person name="Li X."/>
            <person name="Zheng H."/>
            <person name="Cong L."/>
            <person name="Lin L."/>
            <person name="Yin J."/>
            <person name="Geng J."/>
            <person name="Li G."/>
            <person name="Shi J."/>
            <person name="Liu J."/>
            <person name="Lv H."/>
            <person name="Li J."/>
            <person name="Wang J."/>
            <person name="Deng Y."/>
            <person name="Ran L."/>
            <person name="Shi X."/>
            <person name="Wang X."/>
            <person name="Wu Q."/>
            <person name="Li C."/>
            <person name="Ren X."/>
            <person name="Wang J."/>
            <person name="Wang X."/>
            <person name="Li D."/>
            <person name="Liu D."/>
            <person name="Zhang X."/>
            <person name="Ji Z."/>
            <person name="Zhao W."/>
            <person name="Sun Y."/>
            <person name="Zhang Z."/>
            <person name="Bao J."/>
            <person name="Han Y."/>
            <person name="Dong L."/>
            <person name="Ji J."/>
            <person name="Chen P."/>
            <person name="Wu S."/>
            <person name="Liu J."/>
            <person name="Xiao Y."/>
            <person name="Bu D."/>
            <person name="Tan J."/>
            <person name="Yang L."/>
            <person name="Ye C."/>
            <person name="Zhang J."/>
            <person name="Xu J."/>
            <person name="Zhou Y."/>
            <person name="Yu Y."/>
            <person name="Zhang B."/>
            <person name="Zhuang S."/>
            <person name="Wei H."/>
            <person name="Liu B."/>
            <person name="Lei M."/>
            <person name="Yu H."/>
            <person name="Li Y."/>
            <person name="Xu H."/>
            <person name="Wei S."/>
            <person name="He X."/>
            <person name="Fang L."/>
            <person name="Zhang Z."/>
            <person name="Zhang Y."/>
            <person name="Huang X."/>
            <person name="Su Z."/>
            <person name="Tong W."/>
            <person name="Li J."/>
            <person name="Tong Z."/>
            <person name="Li S."/>
            <person name="Ye J."/>
            <person name="Wang L."/>
            <person name="Fang L."/>
            <person name="Lei T."/>
            <person name="Chen C."/>
            <person name="Chen H."/>
            <person name="Xu Z."/>
            <person name="Li H."/>
            <person name="Huang H."/>
            <person name="Zhang F."/>
            <person name="Xu H."/>
            <person name="Li N."/>
            <person name="Zhao C."/>
            <person name="Li S."/>
            <person name="Dong L."/>
            <person name="Huang Y."/>
            <person name="Li L."/>
            <person name="Xi Y."/>
            <person name="Qi Q."/>
            <person name="Li W."/>
            <person name="Zhang B."/>
            <person name="Hu W."/>
            <person name="Zhang Y."/>
            <person name="Tian X."/>
            <person name="Jiao Y."/>
            <person name="Liang X."/>
            <person name="Jin J."/>
            <person name="Gao L."/>
            <person name="Zheng W."/>
            <person name="Hao B."/>
            <person name="Liu S."/>
            <person name="Wang W."/>
            <person name="Yuan L."/>
            <person name="Cao M."/>
            <person name="McDermott J."/>
            <person name="Samudrala R."/>
            <person name="Wang J."/>
            <person name="Wong G.K."/>
            <person name="Yang H."/>
        </authorList>
    </citation>
    <scope>NUCLEOTIDE SEQUENCE [LARGE SCALE GENOMIC DNA]</scope>
</reference>
<evidence type="ECO:0000256" key="1">
    <source>
        <dbReference type="SAM" id="MobiDB-lite"/>
    </source>
</evidence>
<protein>
    <submittedName>
        <fullName evidence="2">Uncharacterized protein</fullName>
    </submittedName>
</protein>
<gene>
    <name evidence="2" type="ORF">OsJ_30280</name>
</gene>
<organism evidence="2">
    <name type="scientific">Oryza sativa subsp. japonica</name>
    <name type="common">Rice</name>
    <dbReference type="NCBI Taxonomy" id="39947"/>
    <lineage>
        <taxon>Eukaryota</taxon>
        <taxon>Viridiplantae</taxon>
        <taxon>Streptophyta</taxon>
        <taxon>Embryophyta</taxon>
        <taxon>Tracheophyta</taxon>
        <taxon>Spermatophyta</taxon>
        <taxon>Magnoliopsida</taxon>
        <taxon>Liliopsida</taxon>
        <taxon>Poales</taxon>
        <taxon>Poaceae</taxon>
        <taxon>BOP clade</taxon>
        <taxon>Oryzoideae</taxon>
        <taxon>Oryzeae</taxon>
        <taxon>Oryzinae</taxon>
        <taxon>Oryza</taxon>
        <taxon>Oryza sativa</taxon>
    </lineage>
</organism>
<feature type="compositionally biased region" description="Polar residues" evidence="1">
    <location>
        <begin position="345"/>
        <end position="354"/>
    </location>
</feature>
<dbReference type="Proteomes" id="UP000007752">
    <property type="component" value="Chromosome 9"/>
</dbReference>
<feature type="compositionally biased region" description="Low complexity" evidence="1">
    <location>
        <begin position="369"/>
        <end position="378"/>
    </location>
</feature>
<dbReference type="EMBL" id="CM000146">
    <property type="protein sequence ID" value="EEE70195.1"/>
    <property type="molecule type" value="Genomic_DNA"/>
</dbReference>